<dbReference type="OrthoDB" id="5963868at2759"/>
<dbReference type="EMBL" id="CACRXK020034112">
    <property type="protein sequence ID" value="CAB4044154.1"/>
    <property type="molecule type" value="Genomic_DNA"/>
</dbReference>
<keyword evidence="2" id="KW-0812">Transmembrane</keyword>
<evidence type="ECO:0000256" key="3">
    <source>
        <dbReference type="ARBA" id="ARBA00022989"/>
    </source>
</evidence>
<dbReference type="PANTHER" id="PTHR24028">
    <property type="entry name" value="CADHERIN-87A"/>
    <property type="match status" value="1"/>
</dbReference>
<evidence type="ECO:0000256" key="1">
    <source>
        <dbReference type="ARBA" id="ARBA00004167"/>
    </source>
</evidence>
<accession>A0A6S7KMG3</accession>
<reference evidence="5" key="1">
    <citation type="submission" date="2020-04" db="EMBL/GenBank/DDBJ databases">
        <authorList>
            <person name="Alioto T."/>
            <person name="Alioto T."/>
            <person name="Gomez Garrido J."/>
        </authorList>
    </citation>
    <scope>NUCLEOTIDE SEQUENCE</scope>
    <source>
        <strain evidence="5">A484AB</strain>
    </source>
</reference>
<dbReference type="GO" id="GO:0005509">
    <property type="term" value="F:calcium ion binding"/>
    <property type="evidence" value="ECO:0007669"/>
    <property type="project" value="UniProtKB-UniRule"/>
</dbReference>
<dbReference type="Proteomes" id="UP001152795">
    <property type="component" value="Unassembled WGS sequence"/>
</dbReference>
<dbReference type="SMART" id="SM00112">
    <property type="entry name" value="CA"/>
    <property type="match status" value="2"/>
</dbReference>
<dbReference type="InterPro" id="IPR050174">
    <property type="entry name" value="Protocadherin/Cadherin-CA"/>
</dbReference>
<sequence length="176" mass="19747">VQDPDNRNGLTQIHTCSLVNSLNGDEDAFYIAQINQRNLLRIKANRILDFETKKVYNITVLCKDTNLGVSKLLLIEVTDVNERPTSLVISSTSVNESDSNMTHIGTLSAEDPEGINQTFIYTVRDLQSFRIGGTKKDQLFFHGPLDFEHTPSISVRLRVTDNGGLHLEKIFTITVQ</sequence>
<gene>
    <name evidence="5" type="ORF">PACLA_8A076444</name>
</gene>
<organism evidence="5 6">
    <name type="scientific">Paramuricea clavata</name>
    <name type="common">Red gorgonian</name>
    <name type="synonym">Violescent sea-whip</name>
    <dbReference type="NCBI Taxonomy" id="317549"/>
    <lineage>
        <taxon>Eukaryota</taxon>
        <taxon>Metazoa</taxon>
        <taxon>Cnidaria</taxon>
        <taxon>Anthozoa</taxon>
        <taxon>Octocorallia</taxon>
        <taxon>Malacalcyonacea</taxon>
        <taxon>Plexauridae</taxon>
        <taxon>Paramuricea</taxon>
    </lineage>
</organism>
<keyword evidence="3" id="KW-0472">Membrane</keyword>
<evidence type="ECO:0000313" key="5">
    <source>
        <dbReference type="EMBL" id="CAB4044154.1"/>
    </source>
</evidence>
<keyword evidence="6" id="KW-1185">Reference proteome</keyword>
<dbReference type="Gene3D" id="2.60.40.60">
    <property type="entry name" value="Cadherins"/>
    <property type="match status" value="2"/>
</dbReference>
<comment type="subcellular location">
    <subcellularLocation>
        <location evidence="1">Membrane</location>
        <topology evidence="1">Single-pass membrane protein</topology>
    </subcellularLocation>
</comment>
<dbReference type="AlphaFoldDB" id="A0A6S7KMG3"/>
<dbReference type="GO" id="GO:0007156">
    <property type="term" value="P:homophilic cell adhesion via plasma membrane adhesion molecules"/>
    <property type="evidence" value="ECO:0007669"/>
    <property type="project" value="InterPro"/>
</dbReference>
<evidence type="ECO:0000313" key="6">
    <source>
        <dbReference type="Proteomes" id="UP001152795"/>
    </source>
</evidence>
<feature type="non-terminal residue" evidence="5">
    <location>
        <position position="176"/>
    </location>
</feature>
<keyword evidence="3" id="KW-1133">Transmembrane helix</keyword>
<comment type="caution">
    <text evidence="5">The sequence shown here is derived from an EMBL/GenBank/DDBJ whole genome shotgun (WGS) entry which is preliminary data.</text>
</comment>
<evidence type="ECO:0000256" key="4">
    <source>
        <dbReference type="ARBA" id="ARBA00023180"/>
    </source>
</evidence>
<dbReference type="SUPFAM" id="SSF49313">
    <property type="entry name" value="Cadherin-like"/>
    <property type="match status" value="2"/>
</dbReference>
<name>A0A6S7KMG3_PARCT</name>
<proteinExistence type="predicted"/>
<dbReference type="CDD" id="cd11304">
    <property type="entry name" value="Cadherin_repeat"/>
    <property type="match status" value="2"/>
</dbReference>
<feature type="non-terminal residue" evidence="5">
    <location>
        <position position="1"/>
    </location>
</feature>
<dbReference type="PANTHER" id="PTHR24028:SF328">
    <property type="entry name" value="CADHERIN-3"/>
    <property type="match status" value="1"/>
</dbReference>
<dbReference type="GO" id="GO:0005886">
    <property type="term" value="C:plasma membrane"/>
    <property type="evidence" value="ECO:0007669"/>
    <property type="project" value="TreeGrafter"/>
</dbReference>
<dbReference type="PROSITE" id="PS50268">
    <property type="entry name" value="CADHERIN_2"/>
    <property type="match status" value="1"/>
</dbReference>
<protein>
    <submittedName>
        <fullName evidence="5">Listeria Bacterioides repeat-containing</fullName>
    </submittedName>
</protein>
<dbReference type="InterPro" id="IPR002126">
    <property type="entry name" value="Cadherin-like_dom"/>
</dbReference>
<keyword evidence="4" id="KW-0325">Glycoprotein</keyword>
<evidence type="ECO:0000256" key="2">
    <source>
        <dbReference type="ARBA" id="ARBA00022692"/>
    </source>
</evidence>
<dbReference type="InterPro" id="IPR015919">
    <property type="entry name" value="Cadherin-like_sf"/>
</dbReference>